<sequence length="272" mass="29291">MKALLPALAVSALLAGAVSAKAQDAPPPQEDWVLTSIPERKATLALAEFTSGVTLVARCIDGAYDLFITGLPEAPARATTRDLGLSVGEDAALKTTVWTVGEDRTTAFSRLPAMVARQLAEGGELQIVAQGPDHRRYRFIMALNPSSTALEQTLTACGRPLIDPRDKDTEGDGRETLPALARWEIVPRPRFPAPVGGRSPTEGYAVLSCGAENDGRLVNCQIESEWPRGYGLGREALRSVDRARLRLNDEAAAAGRRLEDGIIVFSINFRMD</sequence>
<evidence type="ECO:0000256" key="1">
    <source>
        <dbReference type="SAM" id="SignalP"/>
    </source>
</evidence>
<evidence type="ECO:0008006" key="4">
    <source>
        <dbReference type="Google" id="ProtNLM"/>
    </source>
</evidence>
<reference evidence="2 3" key="1">
    <citation type="submission" date="2020-08" db="EMBL/GenBank/DDBJ databases">
        <title>Genomic Encyclopedia of Type Strains, Phase IV (KMG-IV): sequencing the most valuable type-strain genomes for metagenomic binning, comparative biology and taxonomic classification.</title>
        <authorList>
            <person name="Goeker M."/>
        </authorList>
    </citation>
    <scope>NUCLEOTIDE SEQUENCE [LARGE SCALE GENOMIC DNA]</scope>
    <source>
        <strain evidence="2 3">DSM 4731</strain>
    </source>
</reference>
<feature type="signal peptide" evidence="1">
    <location>
        <begin position="1"/>
        <end position="22"/>
    </location>
</feature>
<dbReference type="AlphaFoldDB" id="A0A7W9C444"/>
<evidence type="ECO:0000313" key="3">
    <source>
        <dbReference type="Proteomes" id="UP000527324"/>
    </source>
</evidence>
<evidence type="ECO:0000313" key="2">
    <source>
        <dbReference type="EMBL" id="MBB5738665.1"/>
    </source>
</evidence>
<keyword evidence="3" id="KW-1185">Reference proteome</keyword>
<proteinExistence type="predicted"/>
<keyword evidence="1" id="KW-0732">Signal</keyword>
<organism evidence="2 3">
    <name type="scientific">Brevundimonas aurantiaca</name>
    <dbReference type="NCBI Taxonomy" id="74316"/>
    <lineage>
        <taxon>Bacteria</taxon>
        <taxon>Pseudomonadati</taxon>
        <taxon>Pseudomonadota</taxon>
        <taxon>Alphaproteobacteria</taxon>
        <taxon>Caulobacterales</taxon>
        <taxon>Caulobacteraceae</taxon>
        <taxon>Brevundimonas</taxon>
    </lineage>
</organism>
<dbReference type="EMBL" id="JACHOQ010000001">
    <property type="protein sequence ID" value="MBB5738665.1"/>
    <property type="molecule type" value="Genomic_DNA"/>
</dbReference>
<protein>
    <recommendedName>
        <fullName evidence="4">TonB C-terminal domain-containing protein</fullName>
    </recommendedName>
</protein>
<accession>A0A7W9C444</accession>
<dbReference type="GeneID" id="88839420"/>
<feature type="chain" id="PRO_5031439282" description="TonB C-terminal domain-containing protein" evidence="1">
    <location>
        <begin position="23"/>
        <end position="272"/>
    </location>
</feature>
<dbReference type="Proteomes" id="UP000527324">
    <property type="component" value="Unassembled WGS sequence"/>
</dbReference>
<gene>
    <name evidence="2" type="ORF">GGQ93_000356</name>
</gene>
<name>A0A7W9C444_9CAUL</name>
<comment type="caution">
    <text evidence="2">The sequence shown here is derived from an EMBL/GenBank/DDBJ whole genome shotgun (WGS) entry which is preliminary data.</text>
</comment>
<dbReference type="RefSeq" id="WP_224764395.1">
    <property type="nucleotide sequence ID" value="NZ_CAJFZW010000033.1"/>
</dbReference>